<keyword evidence="8" id="KW-0576">Peroxisome</keyword>
<dbReference type="PANTHER" id="PTHR46027:SF1">
    <property type="entry name" value="PEROXISOMAL TARGETING SIGNAL 2 RECEPTOR"/>
    <property type="match status" value="1"/>
</dbReference>
<dbReference type="GO" id="GO:0016558">
    <property type="term" value="P:protein import into peroxisome matrix"/>
    <property type="evidence" value="ECO:0007669"/>
    <property type="project" value="InterPro"/>
</dbReference>
<evidence type="ECO:0000256" key="4">
    <source>
        <dbReference type="ARBA" id="ARBA00022490"/>
    </source>
</evidence>
<keyword evidence="6" id="KW-0677">Repeat</keyword>
<dbReference type="EMBL" id="CP144103">
    <property type="protein sequence ID" value="WWC90196.1"/>
    <property type="molecule type" value="Genomic_DNA"/>
</dbReference>
<keyword evidence="5 11" id="KW-0853">WD repeat</keyword>
<evidence type="ECO:0000256" key="10">
    <source>
        <dbReference type="ARBA" id="ARBA00032565"/>
    </source>
</evidence>
<feature type="repeat" description="WD" evidence="11">
    <location>
        <begin position="111"/>
        <end position="153"/>
    </location>
</feature>
<dbReference type="RefSeq" id="XP_066076959.1">
    <property type="nucleotide sequence ID" value="XM_066220862.1"/>
</dbReference>
<evidence type="ECO:0000256" key="5">
    <source>
        <dbReference type="ARBA" id="ARBA00022574"/>
    </source>
</evidence>
<comment type="subcellular location">
    <subcellularLocation>
        <location evidence="2">Cytoplasm</location>
        <location evidence="2">Cytosol</location>
    </subcellularLocation>
    <subcellularLocation>
        <location evidence="1">Peroxisome matrix</location>
    </subcellularLocation>
</comment>
<dbReference type="Gene3D" id="2.130.10.10">
    <property type="entry name" value="YVTN repeat-like/Quinoprotein amine dehydrogenase"/>
    <property type="match status" value="1"/>
</dbReference>
<dbReference type="PRINTS" id="PR00320">
    <property type="entry name" value="GPROTEINBRPT"/>
</dbReference>
<dbReference type="InterPro" id="IPR015943">
    <property type="entry name" value="WD40/YVTN_repeat-like_dom_sf"/>
</dbReference>
<proteinExistence type="inferred from homology"/>
<dbReference type="InterPro" id="IPR044536">
    <property type="entry name" value="PEX7"/>
</dbReference>
<gene>
    <name evidence="12" type="ORF">L201_005129</name>
</gene>
<comment type="similarity">
    <text evidence="9">Belongs to the WD repeat peroxin-7 family.</text>
</comment>
<dbReference type="SUPFAM" id="SSF50978">
    <property type="entry name" value="WD40 repeat-like"/>
    <property type="match status" value="1"/>
</dbReference>
<evidence type="ECO:0000256" key="8">
    <source>
        <dbReference type="ARBA" id="ARBA00023140"/>
    </source>
</evidence>
<dbReference type="InterPro" id="IPR036322">
    <property type="entry name" value="WD40_repeat_dom_sf"/>
</dbReference>
<sequence length="356" mass="40281">MQRSPQSPPFLRYKTPNFSHNNLSFSPYFEQRLALASGSNFGLVGNGRIHIINLDPNIHGGIRPIKYFETRDCVFDIAWNESHENQIAAGCGNGAIKLFDVTLEGLPIKSWHEHLAEIMSIEWNNLQKDTFVTSSWDSTIKVWNASRTTSFTTIKAHRGQIYNATFSPHSPFLILSCGSDGYINLFDLRSPSSSSPSIQTSNVNTPNQNTQTTSRTVLSIPAGLQSIHTQNPIEILYCDWNKYDQNIIASSSKNGEIKMWDFRYQKHIQNPNTNGSRVIGKHNLASRKVYWNPHKKDSLLSSSYDMTVRTWNTNPQVPGYIHSAHTEFVMAVGWSLYDPGLIASAAWDEEVHLYRT</sequence>
<evidence type="ECO:0000256" key="2">
    <source>
        <dbReference type="ARBA" id="ARBA00004514"/>
    </source>
</evidence>
<evidence type="ECO:0000256" key="11">
    <source>
        <dbReference type="PROSITE-ProRule" id="PRU00221"/>
    </source>
</evidence>
<protein>
    <recommendedName>
        <fullName evidence="10">Peroxin-7</fullName>
    </recommendedName>
</protein>
<name>A0AAX4JXN7_9TREE</name>
<keyword evidence="3" id="KW-0813">Transport</keyword>
<dbReference type="Pfam" id="PF00400">
    <property type="entry name" value="WD40"/>
    <property type="match status" value="3"/>
</dbReference>
<organism evidence="12 13">
    <name type="scientific">Kwoniella dendrophila CBS 6074</name>
    <dbReference type="NCBI Taxonomy" id="1295534"/>
    <lineage>
        <taxon>Eukaryota</taxon>
        <taxon>Fungi</taxon>
        <taxon>Dikarya</taxon>
        <taxon>Basidiomycota</taxon>
        <taxon>Agaricomycotina</taxon>
        <taxon>Tremellomycetes</taxon>
        <taxon>Tremellales</taxon>
        <taxon>Cryptococcaceae</taxon>
        <taxon>Kwoniella</taxon>
    </lineage>
</organism>
<dbReference type="InterPro" id="IPR001680">
    <property type="entry name" value="WD40_rpt"/>
</dbReference>
<evidence type="ECO:0000313" key="12">
    <source>
        <dbReference type="EMBL" id="WWC90196.1"/>
    </source>
</evidence>
<dbReference type="GO" id="GO:0005829">
    <property type="term" value="C:cytosol"/>
    <property type="evidence" value="ECO:0007669"/>
    <property type="project" value="UniProtKB-SubCell"/>
</dbReference>
<evidence type="ECO:0000313" key="13">
    <source>
        <dbReference type="Proteomes" id="UP001355207"/>
    </source>
</evidence>
<dbReference type="GO" id="GO:0005053">
    <property type="term" value="F:peroxisome matrix targeting signal-2 binding"/>
    <property type="evidence" value="ECO:0007669"/>
    <property type="project" value="InterPro"/>
</dbReference>
<accession>A0AAX4JXN7</accession>
<keyword evidence="7" id="KW-0653">Protein transport</keyword>
<evidence type="ECO:0000256" key="3">
    <source>
        <dbReference type="ARBA" id="ARBA00022448"/>
    </source>
</evidence>
<feature type="repeat" description="WD" evidence="11">
    <location>
        <begin position="154"/>
        <end position="196"/>
    </location>
</feature>
<evidence type="ECO:0000256" key="6">
    <source>
        <dbReference type="ARBA" id="ARBA00022737"/>
    </source>
</evidence>
<dbReference type="PROSITE" id="PS50082">
    <property type="entry name" value="WD_REPEATS_2"/>
    <property type="match status" value="3"/>
</dbReference>
<evidence type="ECO:0000256" key="1">
    <source>
        <dbReference type="ARBA" id="ARBA00004253"/>
    </source>
</evidence>
<keyword evidence="4" id="KW-0963">Cytoplasm</keyword>
<evidence type="ECO:0000256" key="7">
    <source>
        <dbReference type="ARBA" id="ARBA00022927"/>
    </source>
</evidence>
<evidence type="ECO:0000256" key="9">
    <source>
        <dbReference type="ARBA" id="ARBA00024017"/>
    </source>
</evidence>
<dbReference type="Proteomes" id="UP001355207">
    <property type="component" value="Chromosome 6"/>
</dbReference>
<dbReference type="GO" id="GO:0005782">
    <property type="term" value="C:peroxisomal matrix"/>
    <property type="evidence" value="ECO:0007669"/>
    <property type="project" value="UniProtKB-SubCell"/>
</dbReference>
<dbReference type="SMART" id="SM00320">
    <property type="entry name" value="WD40"/>
    <property type="match status" value="6"/>
</dbReference>
<dbReference type="InterPro" id="IPR020472">
    <property type="entry name" value="WD40_PAC1"/>
</dbReference>
<reference evidence="12 13" key="1">
    <citation type="submission" date="2024-01" db="EMBL/GenBank/DDBJ databases">
        <title>Comparative genomics of Cryptococcus and Kwoniella reveals pathogenesis evolution and contrasting modes of karyotype evolution via chromosome fusion or intercentromeric recombination.</title>
        <authorList>
            <person name="Coelho M.A."/>
            <person name="David-Palma M."/>
            <person name="Shea T."/>
            <person name="Bowers K."/>
            <person name="McGinley-Smith S."/>
            <person name="Mohammad A.W."/>
            <person name="Gnirke A."/>
            <person name="Yurkov A.M."/>
            <person name="Nowrousian M."/>
            <person name="Sun S."/>
            <person name="Cuomo C.A."/>
            <person name="Heitman J."/>
        </authorList>
    </citation>
    <scope>NUCLEOTIDE SEQUENCE [LARGE SCALE GENOMIC DNA]</scope>
    <source>
        <strain evidence="12 13">CBS 6074</strain>
    </source>
</reference>
<dbReference type="PANTHER" id="PTHR46027">
    <property type="entry name" value="PEROXISOMAL TARGETING SIGNAL 2 RECEPTOR"/>
    <property type="match status" value="1"/>
</dbReference>
<feature type="repeat" description="WD" evidence="11">
    <location>
        <begin position="244"/>
        <end position="270"/>
    </location>
</feature>
<dbReference type="AlphaFoldDB" id="A0AAX4JXN7"/>
<keyword evidence="13" id="KW-1185">Reference proteome</keyword>
<dbReference type="GeneID" id="91095799"/>